<accession>A0AA95EWI6</accession>
<dbReference type="InterPro" id="IPR007387">
    <property type="entry name" value="TRAP_DctQ"/>
</dbReference>
<comment type="subcellular location">
    <subcellularLocation>
        <location evidence="1">Cell inner membrane</location>
        <topology evidence="1">Multi-pass membrane protein</topology>
    </subcellularLocation>
</comment>
<evidence type="ECO:0000256" key="7">
    <source>
        <dbReference type="ARBA" id="ARBA00023136"/>
    </source>
</evidence>
<feature type="transmembrane region" description="Helical" evidence="9">
    <location>
        <begin position="89"/>
        <end position="110"/>
    </location>
</feature>
<keyword evidence="4" id="KW-0997">Cell inner membrane</keyword>
<feature type="transmembrane region" description="Helical" evidence="9">
    <location>
        <begin position="50"/>
        <end position="68"/>
    </location>
</feature>
<keyword evidence="12" id="KW-1185">Reference proteome</keyword>
<feature type="transmembrane region" description="Helical" evidence="9">
    <location>
        <begin position="12"/>
        <end position="35"/>
    </location>
</feature>
<evidence type="ECO:0000259" key="10">
    <source>
        <dbReference type="Pfam" id="PF04290"/>
    </source>
</evidence>
<dbReference type="GO" id="GO:0022857">
    <property type="term" value="F:transmembrane transporter activity"/>
    <property type="evidence" value="ECO:0007669"/>
    <property type="project" value="TreeGrafter"/>
</dbReference>
<proteinExistence type="inferred from homology"/>
<keyword evidence="3" id="KW-1003">Cell membrane</keyword>
<dbReference type="PANTHER" id="PTHR35011:SF2">
    <property type="entry name" value="2,3-DIKETO-L-GULONATE TRAP TRANSPORTER SMALL PERMEASE PROTEIN YIAM"/>
    <property type="match status" value="1"/>
</dbReference>
<dbReference type="PANTHER" id="PTHR35011">
    <property type="entry name" value="2,3-DIKETO-L-GULONATE TRAP TRANSPORTER SMALL PERMEASE PROTEIN YIAM"/>
    <property type="match status" value="1"/>
</dbReference>
<dbReference type="EMBL" id="CP119317">
    <property type="protein sequence ID" value="WEK54733.1"/>
    <property type="molecule type" value="Genomic_DNA"/>
</dbReference>
<keyword evidence="2" id="KW-0813">Transport</keyword>
<evidence type="ECO:0000313" key="11">
    <source>
        <dbReference type="EMBL" id="WEK54733.1"/>
    </source>
</evidence>
<protein>
    <submittedName>
        <fullName evidence="11">TRAP transporter small permease</fullName>
    </submittedName>
</protein>
<comment type="similarity">
    <text evidence="8">Belongs to the TRAP transporter small permease family.</text>
</comment>
<evidence type="ECO:0000256" key="3">
    <source>
        <dbReference type="ARBA" id="ARBA00022475"/>
    </source>
</evidence>
<dbReference type="GO" id="GO:0015740">
    <property type="term" value="P:C4-dicarboxylate transport"/>
    <property type="evidence" value="ECO:0007669"/>
    <property type="project" value="TreeGrafter"/>
</dbReference>
<evidence type="ECO:0000256" key="8">
    <source>
        <dbReference type="ARBA" id="ARBA00038436"/>
    </source>
</evidence>
<keyword evidence="7 9" id="KW-0472">Membrane</keyword>
<feature type="domain" description="Tripartite ATP-independent periplasmic transporters DctQ component" evidence="10">
    <location>
        <begin position="26"/>
        <end position="155"/>
    </location>
</feature>
<evidence type="ECO:0000256" key="1">
    <source>
        <dbReference type="ARBA" id="ARBA00004429"/>
    </source>
</evidence>
<dbReference type="AlphaFoldDB" id="A0AA95EWI6"/>
<dbReference type="Pfam" id="PF04290">
    <property type="entry name" value="DctQ"/>
    <property type="match status" value="1"/>
</dbReference>
<gene>
    <name evidence="11" type="ORF">P0Y55_01240</name>
</gene>
<feature type="transmembrane region" description="Helical" evidence="9">
    <location>
        <begin position="130"/>
        <end position="154"/>
    </location>
</feature>
<name>A0AA95EWI6_9BACL</name>
<evidence type="ECO:0000256" key="5">
    <source>
        <dbReference type="ARBA" id="ARBA00022692"/>
    </source>
</evidence>
<dbReference type="Proteomes" id="UP001178662">
    <property type="component" value="Chromosome"/>
</dbReference>
<organism evidence="11 12">
    <name type="scientific">Candidatus Cohnella colombiensis</name>
    <dbReference type="NCBI Taxonomy" id="3121368"/>
    <lineage>
        <taxon>Bacteria</taxon>
        <taxon>Bacillati</taxon>
        <taxon>Bacillota</taxon>
        <taxon>Bacilli</taxon>
        <taxon>Bacillales</taxon>
        <taxon>Paenibacillaceae</taxon>
        <taxon>Cohnella</taxon>
    </lineage>
</organism>
<keyword evidence="6 9" id="KW-1133">Transmembrane helix</keyword>
<evidence type="ECO:0000256" key="2">
    <source>
        <dbReference type="ARBA" id="ARBA00022448"/>
    </source>
</evidence>
<evidence type="ECO:0000256" key="6">
    <source>
        <dbReference type="ARBA" id="ARBA00022989"/>
    </source>
</evidence>
<sequence>MKLYMKGVDYLNKLVGIVVGLMLGAMSILIIAQVISRFLIDIPLTWSEEAARYLMIYSVFLGASLALRNHRLIAIEVVSELVKPKIRKVLRITVLVISIIFCAMLLFKGIDIMEIVSRQKSAALRIPMDIPYMAIPIGAALMIINAIACIIEFWTTEDVDTSEATEALKAGEQL</sequence>
<dbReference type="GO" id="GO:0005886">
    <property type="term" value="C:plasma membrane"/>
    <property type="evidence" value="ECO:0007669"/>
    <property type="project" value="UniProtKB-SubCell"/>
</dbReference>
<evidence type="ECO:0000313" key="12">
    <source>
        <dbReference type="Proteomes" id="UP001178662"/>
    </source>
</evidence>
<keyword evidence="5 9" id="KW-0812">Transmembrane</keyword>
<dbReference type="InterPro" id="IPR055348">
    <property type="entry name" value="DctQ"/>
</dbReference>
<reference evidence="11" key="1">
    <citation type="submission" date="2023-03" db="EMBL/GenBank/DDBJ databases">
        <title>Andean soil-derived lignocellulolytic bacterial consortium as a source of novel taxa and putative plastic-active enzymes.</title>
        <authorList>
            <person name="Diaz-Garcia L."/>
            <person name="Chuvochina M."/>
            <person name="Feuerriegel G."/>
            <person name="Bunk B."/>
            <person name="Sproer C."/>
            <person name="Streit W.R."/>
            <person name="Rodriguez L.M."/>
            <person name="Overmann J."/>
            <person name="Jimenez D.J."/>
        </authorList>
    </citation>
    <scope>NUCLEOTIDE SEQUENCE</scope>
    <source>
        <strain evidence="11">MAG 2441</strain>
    </source>
</reference>
<evidence type="ECO:0000256" key="9">
    <source>
        <dbReference type="SAM" id="Phobius"/>
    </source>
</evidence>
<evidence type="ECO:0000256" key="4">
    <source>
        <dbReference type="ARBA" id="ARBA00022519"/>
    </source>
</evidence>